<dbReference type="HOGENOM" id="CLU_1482951_0_0_1"/>
<comment type="caution">
    <text evidence="3">The sequence shown here is derived from an EMBL/GenBank/DDBJ whole genome shotgun (WGS) entry which is preliminary data.</text>
</comment>
<feature type="compositionally biased region" description="Basic residues" evidence="1">
    <location>
        <begin position="83"/>
        <end position="95"/>
    </location>
</feature>
<evidence type="ECO:0000313" key="3">
    <source>
        <dbReference type="EMBL" id="KFX51980.1"/>
    </source>
</evidence>
<sequence>MAPRVPITEDQNIVFLLSCLRNSQGPINFHKVVEECDIVSVGAATKRFSRLTIKYQNGAGGDDAKANGEEGVATDTDESPSKKTLKKSNRGGKRISKTEKDTMATITAPRAAGVGKKRSPAKTKATAAGTTTAAFTAVTTVDGANLKTEKDDADDGEIGDFVPSSSTNRWILVSVDSTTMILIEGQC</sequence>
<reference evidence="3" key="2">
    <citation type="journal article" date="2014" name="PLoS Genet.">
        <title>Signature gene expression reveals novel clues to the molecular mechanisms of dimorphic transition in Penicillium marneffei.</title>
        <authorList>
            <person name="Yang E."/>
            <person name="Wang G."/>
            <person name="Cai J."/>
            <person name="Woo P.C."/>
            <person name="Lau S.K."/>
            <person name="Yuen K.-Y."/>
            <person name="Chow W.-N."/>
            <person name="Lin X."/>
        </authorList>
    </citation>
    <scope>NUCLEOTIDE SEQUENCE</scope>
    <source>
        <strain evidence="3">PM1</strain>
    </source>
</reference>
<evidence type="ECO:0000259" key="2">
    <source>
        <dbReference type="Pfam" id="PF22980"/>
    </source>
</evidence>
<evidence type="ECO:0000256" key="1">
    <source>
        <dbReference type="SAM" id="MobiDB-lite"/>
    </source>
</evidence>
<accession>A0A093VIK9</accession>
<reference key="1">
    <citation type="journal article" date="2014" name="PLoS Genet.">
        <title>Signature Gene Expression Reveals Novel Clues to the Molecular Mechanisms of Dimorphic Transition in Penicillium marneffei.</title>
        <authorList>
            <person name="Yang E."/>
            <person name="Wang G."/>
            <person name="Cai J."/>
            <person name="Woo P.C."/>
            <person name="Lau S.K."/>
            <person name="Yuen K.-Y."/>
            <person name="Chow W.-N."/>
            <person name="Lin X."/>
        </authorList>
    </citation>
    <scope>NUCLEOTIDE SEQUENCE [LARGE SCALE GENOMIC DNA]</scope>
    <source>
        <strain>PM1</strain>
    </source>
</reference>
<dbReference type="AlphaFoldDB" id="A0A093VIK9"/>
<name>A0A093VIK9_TALMA</name>
<dbReference type="EMBL" id="JPOX01000004">
    <property type="protein sequence ID" value="KFX51980.1"/>
    <property type="molecule type" value="Genomic_DNA"/>
</dbReference>
<protein>
    <recommendedName>
        <fullName evidence="2">Myb-like DNA-binding domain-containing protein</fullName>
    </recommendedName>
</protein>
<dbReference type="Pfam" id="PF22980">
    <property type="entry name" value="Myb_DNA-bind_8"/>
    <property type="match status" value="1"/>
</dbReference>
<dbReference type="eggNOG" id="ENOG502SFTJ">
    <property type="taxonomic scope" value="Eukaryota"/>
</dbReference>
<dbReference type="InterPro" id="IPR054505">
    <property type="entry name" value="Myb_DNA-bind_8"/>
</dbReference>
<feature type="region of interest" description="Disordered" evidence="1">
    <location>
        <begin position="57"/>
        <end position="101"/>
    </location>
</feature>
<gene>
    <name evidence="3" type="ORF">GQ26_0043220</name>
</gene>
<feature type="domain" description="Myb-like DNA-binding" evidence="2">
    <location>
        <begin position="10"/>
        <end position="54"/>
    </location>
</feature>
<organism evidence="3">
    <name type="scientific">Talaromyces marneffei PM1</name>
    <dbReference type="NCBI Taxonomy" id="1077442"/>
    <lineage>
        <taxon>Eukaryota</taxon>
        <taxon>Fungi</taxon>
        <taxon>Dikarya</taxon>
        <taxon>Ascomycota</taxon>
        <taxon>Pezizomycotina</taxon>
        <taxon>Eurotiomycetes</taxon>
        <taxon>Eurotiomycetidae</taxon>
        <taxon>Eurotiales</taxon>
        <taxon>Trichocomaceae</taxon>
        <taxon>Talaromyces</taxon>
        <taxon>Talaromyces sect. Talaromyces</taxon>
    </lineage>
</organism>
<proteinExistence type="predicted"/>